<dbReference type="Gene3D" id="2.40.10.330">
    <property type="match status" value="1"/>
</dbReference>
<dbReference type="InterPro" id="IPR048261">
    <property type="entry name" value="SlpA/SlyD-like_ins_sf"/>
</dbReference>
<comment type="subcellular location">
    <subcellularLocation>
        <location evidence="2">Cytoplasm</location>
    </subcellularLocation>
</comment>
<feature type="domain" description="PPIase FKBP-type" evidence="11">
    <location>
        <begin position="10"/>
        <end position="84"/>
    </location>
</feature>
<evidence type="ECO:0000313" key="13">
    <source>
        <dbReference type="Proteomes" id="UP000295367"/>
    </source>
</evidence>
<dbReference type="EC" id="5.2.1.8" evidence="10"/>
<organism evidence="12 13">
    <name type="scientific">Sulfurirhabdus autotrophica</name>
    <dbReference type="NCBI Taxonomy" id="1706046"/>
    <lineage>
        <taxon>Bacteria</taxon>
        <taxon>Pseudomonadati</taxon>
        <taxon>Pseudomonadota</taxon>
        <taxon>Betaproteobacteria</taxon>
        <taxon>Nitrosomonadales</taxon>
        <taxon>Sulfuricellaceae</taxon>
        <taxon>Sulfurirhabdus</taxon>
    </lineage>
</organism>
<protein>
    <recommendedName>
        <fullName evidence="10">Peptidyl-prolyl cis-trans isomerase</fullName>
        <ecNumber evidence="10">5.2.1.8</ecNumber>
    </recommendedName>
</protein>
<proteinExistence type="inferred from homology"/>
<dbReference type="GO" id="GO:0042026">
    <property type="term" value="P:protein refolding"/>
    <property type="evidence" value="ECO:0007669"/>
    <property type="project" value="UniProtKB-ARBA"/>
</dbReference>
<dbReference type="RefSeq" id="WP_124946000.1">
    <property type="nucleotide sequence ID" value="NZ_BHVT01000020.1"/>
</dbReference>
<evidence type="ECO:0000256" key="1">
    <source>
        <dbReference type="ARBA" id="ARBA00000971"/>
    </source>
</evidence>
<dbReference type="PANTHER" id="PTHR47861">
    <property type="entry name" value="FKBP-TYPE PEPTIDYL-PROLYL CIS-TRANS ISOMERASE SLYD"/>
    <property type="match status" value="1"/>
</dbReference>
<comment type="function">
    <text evidence="8">Also involved in hydrogenase metallocenter assembly, probably by participating in the nickel insertion step. This function in hydrogenase biosynthesis requires chaperone activity and the presence of the metal-binding domain, but not PPIase activity.</text>
</comment>
<evidence type="ECO:0000256" key="9">
    <source>
        <dbReference type="PROSITE-ProRule" id="PRU00277"/>
    </source>
</evidence>
<dbReference type="SUPFAM" id="SSF54534">
    <property type="entry name" value="FKBP-like"/>
    <property type="match status" value="1"/>
</dbReference>
<evidence type="ECO:0000256" key="5">
    <source>
        <dbReference type="ARBA" id="ARBA00023110"/>
    </source>
</evidence>
<dbReference type="OrthoDB" id="9808891at2"/>
<keyword evidence="7 9" id="KW-0413">Isomerase</keyword>
<dbReference type="InterPro" id="IPR001179">
    <property type="entry name" value="PPIase_FKBP_dom"/>
</dbReference>
<dbReference type="GO" id="GO:0005737">
    <property type="term" value="C:cytoplasm"/>
    <property type="evidence" value="ECO:0007669"/>
    <property type="project" value="UniProtKB-SubCell"/>
</dbReference>
<dbReference type="EMBL" id="SMCO01000003">
    <property type="protein sequence ID" value="TCV88959.1"/>
    <property type="molecule type" value="Genomic_DNA"/>
</dbReference>
<evidence type="ECO:0000256" key="7">
    <source>
        <dbReference type="ARBA" id="ARBA00023235"/>
    </source>
</evidence>
<dbReference type="GO" id="GO:0003755">
    <property type="term" value="F:peptidyl-prolyl cis-trans isomerase activity"/>
    <property type="evidence" value="ECO:0007669"/>
    <property type="project" value="UniProtKB-UniRule"/>
</dbReference>
<dbReference type="PANTHER" id="PTHR47861:SF3">
    <property type="entry name" value="FKBP-TYPE PEPTIDYL-PROLYL CIS-TRANS ISOMERASE SLYD"/>
    <property type="match status" value="1"/>
</dbReference>
<gene>
    <name evidence="12" type="ORF">EDC63_10330</name>
</gene>
<evidence type="ECO:0000256" key="2">
    <source>
        <dbReference type="ARBA" id="ARBA00004496"/>
    </source>
</evidence>
<evidence type="ECO:0000256" key="3">
    <source>
        <dbReference type="ARBA" id="ARBA00006577"/>
    </source>
</evidence>
<comment type="catalytic activity">
    <reaction evidence="1 9 10">
        <text>[protein]-peptidylproline (omega=180) = [protein]-peptidylproline (omega=0)</text>
        <dbReference type="Rhea" id="RHEA:16237"/>
        <dbReference type="Rhea" id="RHEA-COMP:10747"/>
        <dbReference type="Rhea" id="RHEA-COMP:10748"/>
        <dbReference type="ChEBI" id="CHEBI:83833"/>
        <dbReference type="ChEBI" id="CHEBI:83834"/>
        <dbReference type="EC" id="5.2.1.8"/>
    </reaction>
</comment>
<accession>A0A4V2W2Q7</accession>
<evidence type="ECO:0000256" key="4">
    <source>
        <dbReference type="ARBA" id="ARBA00022490"/>
    </source>
</evidence>
<reference evidence="12 13" key="1">
    <citation type="submission" date="2019-03" db="EMBL/GenBank/DDBJ databases">
        <title>Genomic Encyclopedia of Type Strains, Phase IV (KMG-IV): sequencing the most valuable type-strain genomes for metagenomic binning, comparative biology and taxonomic classification.</title>
        <authorList>
            <person name="Goeker M."/>
        </authorList>
    </citation>
    <scope>NUCLEOTIDE SEQUENCE [LARGE SCALE GENOMIC DNA]</scope>
    <source>
        <strain evidence="12 13">DSM 100309</strain>
    </source>
</reference>
<comment type="similarity">
    <text evidence="3 10">Belongs to the FKBP-type PPIase family.</text>
</comment>
<dbReference type="AlphaFoldDB" id="A0A4V2W2Q7"/>
<dbReference type="InterPro" id="IPR046357">
    <property type="entry name" value="PPIase_dom_sf"/>
</dbReference>
<comment type="caution">
    <text evidence="12">The sequence shown here is derived from an EMBL/GenBank/DDBJ whole genome shotgun (WGS) entry which is preliminary data.</text>
</comment>
<evidence type="ECO:0000256" key="10">
    <source>
        <dbReference type="RuleBase" id="RU003915"/>
    </source>
</evidence>
<evidence type="ECO:0000256" key="6">
    <source>
        <dbReference type="ARBA" id="ARBA00023186"/>
    </source>
</evidence>
<keyword evidence="5 9" id="KW-0697">Rotamase</keyword>
<dbReference type="Proteomes" id="UP000295367">
    <property type="component" value="Unassembled WGS sequence"/>
</dbReference>
<evidence type="ECO:0000313" key="12">
    <source>
        <dbReference type="EMBL" id="TCV88959.1"/>
    </source>
</evidence>
<keyword evidence="13" id="KW-1185">Reference proteome</keyword>
<evidence type="ECO:0000259" key="11">
    <source>
        <dbReference type="PROSITE" id="PS50059"/>
    </source>
</evidence>
<sequence length="145" mass="15954">MENIKTVKLGDTVLMQYKISAVNGTEFENSFGAEPLQLTIGNGDIPANLEQWLIGIETGERYVFQLESQQAFGESDSSLIQQIPLDMFPEDMPAEIGSLIEFGMPNGTVMAGEVKSKNQEVATVDFNHPLSDCPVLFEVEVLKVL</sequence>
<keyword evidence="4" id="KW-0963">Cytoplasm</keyword>
<dbReference type="Gene3D" id="3.10.50.40">
    <property type="match status" value="1"/>
</dbReference>
<evidence type="ECO:0000256" key="8">
    <source>
        <dbReference type="ARBA" id="ARBA00037071"/>
    </source>
</evidence>
<name>A0A4V2W2Q7_9PROT</name>
<dbReference type="Pfam" id="PF00254">
    <property type="entry name" value="FKBP_C"/>
    <property type="match status" value="1"/>
</dbReference>
<keyword evidence="6" id="KW-0143">Chaperone</keyword>
<dbReference type="PROSITE" id="PS50059">
    <property type="entry name" value="FKBP_PPIASE"/>
    <property type="match status" value="1"/>
</dbReference>